<keyword evidence="1" id="KW-0732">Signal</keyword>
<sequence>MVRKVLTAVTVGLTALSFAPAAVAAPSEAVTEYCAVIVSKERDEHGFSKELAKSCSPVSVEDALVKASASGGGRFSVPELAGTLLLNQFKDVNYGGGVIHTYYGGGGPCDTMGYYLRNTVSVSKNVSSMIGYNNCNRVRVHDWDENSYQFDLPVAHMGRFNDNVNGLRVFHM</sequence>
<gene>
    <name evidence="2" type="ORF">SAMN05444320_108127</name>
</gene>
<evidence type="ECO:0000313" key="3">
    <source>
        <dbReference type="Proteomes" id="UP000184501"/>
    </source>
</evidence>
<evidence type="ECO:0008006" key="4">
    <source>
        <dbReference type="Google" id="ProtNLM"/>
    </source>
</evidence>
<keyword evidence="3" id="KW-1185">Reference proteome</keyword>
<reference evidence="2 3" key="1">
    <citation type="submission" date="2016-11" db="EMBL/GenBank/DDBJ databases">
        <authorList>
            <person name="Jaros S."/>
            <person name="Januszkiewicz K."/>
            <person name="Wedrychowicz H."/>
        </authorList>
    </citation>
    <scope>NUCLEOTIDE SEQUENCE [LARGE SCALE GENOMIC DNA]</scope>
    <source>
        <strain evidence="2 3">DSM 44523</strain>
    </source>
</reference>
<dbReference type="OrthoDB" id="4223114at2"/>
<proteinExistence type="predicted"/>
<accession>A0A1M5J4W1</accession>
<dbReference type="EMBL" id="FQVN01000008">
    <property type="protein sequence ID" value="SHG35349.1"/>
    <property type="molecule type" value="Genomic_DNA"/>
</dbReference>
<feature type="signal peptide" evidence="1">
    <location>
        <begin position="1"/>
        <end position="24"/>
    </location>
</feature>
<protein>
    <recommendedName>
        <fullName evidence="4">Peptidase inhibitor family I36</fullName>
    </recommendedName>
</protein>
<dbReference type="Proteomes" id="UP000184501">
    <property type="component" value="Unassembled WGS sequence"/>
</dbReference>
<evidence type="ECO:0000313" key="2">
    <source>
        <dbReference type="EMBL" id="SHG35349.1"/>
    </source>
</evidence>
<name>A0A1M5J4W1_STRHI</name>
<evidence type="ECO:0000256" key="1">
    <source>
        <dbReference type="SAM" id="SignalP"/>
    </source>
</evidence>
<dbReference type="AlphaFoldDB" id="A0A1M5J4W1"/>
<feature type="chain" id="PRO_5012635363" description="Peptidase inhibitor family I36" evidence="1">
    <location>
        <begin position="25"/>
        <end position="172"/>
    </location>
</feature>
<organism evidence="2 3">
    <name type="scientific">Streptoalloteichus hindustanus</name>
    <dbReference type="NCBI Taxonomy" id="2017"/>
    <lineage>
        <taxon>Bacteria</taxon>
        <taxon>Bacillati</taxon>
        <taxon>Actinomycetota</taxon>
        <taxon>Actinomycetes</taxon>
        <taxon>Pseudonocardiales</taxon>
        <taxon>Pseudonocardiaceae</taxon>
        <taxon>Streptoalloteichus</taxon>
    </lineage>
</organism>
<dbReference type="RefSeq" id="WP_143174349.1">
    <property type="nucleotide sequence ID" value="NZ_FQVN01000008.1"/>
</dbReference>